<dbReference type="PANTHER" id="PTHR43433:SF5">
    <property type="entry name" value="AB HYDROLASE-1 DOMAIN-CONTAINING PROTEIN"/>
    <property type="match status" value="1"/>
</dbReference>
<dbReference type="STRING" id="410358.Mlab_0559"/>
<dbReference type="Proteomes" id="UP000000365">
    <property type="component" value="Chromosome"/>
</dbReference>
<proteinExistence type="predicted"/>
<keyword evidence="2" id="KW-0378">Hydrolase</keyword>
<dbReference type="PROSITE" id="PS51257">
    <property type="entry name" value="PROKAR_LIPOPROTEIN"/>
    <property type="match status" value="1"/>
</dbReference>
<dbReference type="SUPFAM" id="SSF53474">
    <property type="entry name" value="alpha/beta-Hydrolases"/>
    <property type="match status" value="1"/>
</dbReference>
<evidence type="ECO:0000259" key="1">
    <source>
        <dbReference type="Pfam" id="PF00561"/>
    </source>
</evidence>
<dbReference type="GO" id="GO:0016787">
    <property type="term" value="F:hydrolase activity"/>
    <property type="evidence" value="ECO:0007669"/>
    <property type="project" value="UniProtKB-KW"/>
</dbReference>
<dbReference type="OrthoDB" id="7531at2157"/>
<feature type="domain" description="AB hydrolase-1" evidence="1">
    <location>
        <begin position="65"/>
        <end position="208"/>
    </location>
</feature>
<dbReference type="GeneID" id="4795398"/>
<name>A2SQX7_METLZ</name>
<dbReference type="InterPro" id="IPR000073">
    <property type="entry name" value="AB_hydrolase_1"/>
</dbReference>
<protein>
    <submittedName>
        <fullName evidence="2">Alpha/beta hydrolase fold protein</fullName>
    </submittedName>
</protein>
<evidence type="ECO:0000313" key="2">
    <source>
        <dbReference type="EMBL" id="ABN06733.1"/>
    </source>
</evidence>
<keyword evidence="3" id="KW-1185">Reference proteome</keyword>
<evidence type="ECO:0000313" key="3">
    <source>
        <dbReference type="Proteomes" id="UP000000365"/>
    </source>
</evidence>
<gene>
    <name evidence="2" type="ordered locus">Mlab_0559</name>
</gene>
<dbReference type="EMBL" id="CP000559">
    <property type="protein sequence ID" value="ABN06733.1"/>
    <property type="molecule type" value="Genomic_DNA"/>
</dbReference>
<dbReference type="InterPro" id="IPR029058">
    <property type="entry name" value="AB_hydrolase_fold"/>
</dbReference>
<dbReference type="AlphaFoldDB" id="A2SQX7"/>
<dbReference type="Gene3D" id="3.40.50.1820">
    <property type="entry name" value="alpha/beta hydrolase"/>
    <property type="match status" value="1"/>
</dbReference>
<dbReference type="HOGENOM" id="CLU_020336_50_1_2"/>
<reference evidence="2 3" key="1">
    <citation type="journal article" date="2009" name="Stand. Genomic Sci.">
        <title>Complete genome sequence of Methanocorpusculum labreanum type strain Z.</title>
        <authorList>
            <person name="Anderson I.J."/>
            <person name="Sieprawska-Lupa M."/>
            <person name="Goltsman E."/>
            <person name="Lapidus A."/>
            <person name="Copeland A."/>
            <person name="Glavina Del Rio T."/>
            <person name="Tice H."/>
            <person name="Dalin E."/>
            <person name="Barry K."/>
            <person name="Pitluck S."/>
            <person name="Hauser L."/>
            <person name="Land M."/>
            <person name="Lucas S."/>
            <person name="Richardson P."/>
            <person name="Whitman W.B."/>
            <person name="Kyrpides N.C."/>
        </authorList>
    </citation>
    <scope>NUCLEOTIDE SEQUENCE [LARGE SCALE GENOMIC DNA]</scope>
    <source>
        <strain evidence="3">ATCC 43576 / DSM 4855 / Z</strain>
    </source>
</reference>
<organism evidence="2 3">
    <name type="scientific">Methanocorpusculum labreanum (strain ATCC 43576 / DSM 4855 / Z)</name>
    <dbReference type="NCBI Taxonomy" id="410358"/>
    <lineage>
        <taxon>Archaea</taxon>
        <taxon>Methanobacteriati</taxon>
        <taxon>Methanobacteriota</taxon>
        <taxon>Stenosarchaea group</taxon>
        <taxon>Methanomicrobia</taxon>
        <taxon>Methanomicrobiales</taxon>
        <taxon>Methanocorpusculaceae</taxon>
        <taxon>Methanocorpusculum</taxon>
    </lineage>
</organism>
<dbReference type="eggNOG" id="arCOG01648">
    <property type="taxonomic scope" value="Archaea"/>
</dbReference>
<accession>A2SQX7</accession>
<dbReference type="RefSeq" id="WP_011832934.1">
    <property type="nucleotide sequence ID" value="NC_008942.1"/>
</dbReference>
<dbReference type="Pfam" id="PF00561">
    <property type="entry name" value="Abhydrolase_1"/>
    <property type="match status" value="1"/>
</dbReference>
<dbReference type="InterPro" id="IPR050471">
    <property type="entry name" value="AB_hydrolase"/>
</dbReference>
<dbReference type="PANTHER" id="PTHR43433">
    <property type="entry name" value="HYDROLASE, ALPHA/BETA FOLD FAMILY PROTEIN"/>
    <property type="match status" value="1"/>
</dbReference>
<sequence>MKSHVKILFLLGIMLAATVSMAGCISSDTPTDSGNLVLDTPVQYVDVNNITIGYREFGNENAEPLLIIIGYTTLMDDVDPDLIGLFAENYHVYLYDHRGMGHTTRDVEPYPFMQLVDDADSLIGALGYEKMYVFGHSMGSMITQHLLIYYPENVTKAALCSTTYSVDTNETAVLRQMVENNIANPNTDMGVYLESLAVLSMNSTLANLSSVNISTLVIGGTTDPLTPIEDAYTVAGAINGAWFTPFIGADHSVPYEMKEEIVPLVDLFFQNSEVYTP</sequence>
<dbReference type="KEGG" id="mla:Mlab_0559"/>